<feature type="region of interest" description="Disordered" evidence="1">
    <location>
        <begin position="65"/>
        <end position="91"/>
    </location>
</feature>
<proteinExistence type="predicted"/>
<dbReference type="EMBL" id="JAHRIN010033670">
    <property type="protein sequence ID" value="MEQ2202369.1"/>
    <property type="molecule type" value="Genomic_DNA"/>
</dbReference>
<sequence length="91" mass="10029">HVFSCIFPHNRELRCFARRVWRGHRVREARHQAAEDQEEAPRPFLAGPGVRAGAALQAAALPVCPGEGAPGQLPETHLHPGQDLVPEQEVQ</sequence>
<gene>
    <name evidence="2" type="ORF">XENOCAPTIV_025365</name>
</gene>
<dbReference type="Proteomes" id="UP001434883">
    <property type="component" value="Unassembled WGS sequence"/>
</dbReference>
<evidence type="ECO:0000313" key="3">
    <source>
        <dbReference type="Proteomes" id="UP001434883"/>
    </source>
</evidence>
<reference evidence="2 3" key="1">
    <citation type="submission" date="2021-06" db="EMBL/GenBank/DDBJ databases">
        <authorList>
            <person name="Palmer J.M."/>
        </authorList>
    </citation>
    <scope>NUCLEOTIDE SEQUENCE [LARGE SCALE GENOMIC DNA]</scope>
    <source>
        <strain evidence="2 3">XC_2019</strain>
        <tissue evidence="2">Muscle</tissue>
    </source>
</reference>
<keyword evidence="3" id="KW-1185">Reference proteome</keyword>
<protein>
    <submittedName>
        <fullName evidence="2">Uncharacterized protein</fullName>
    </submittedName>
</protein>
<accession>A0ABV0R2N1</accession>
<organism evidence="2 3">
    <name type="scientific">Xenoophorus captivus</name>
    <dbReference type="NCBI Taxonomy" id="1517983"/>
    <lineage>
        <taxon>Eukaryota</taxon>
        <taxon>Metazoa</taxon>
        <taxon>Chordata</taxon>
        <taxon>Craniata</taxon>
        <taxon>Vertebrata</taxon>
        <taxon>Euteleostomi</taxon>
        <taxon>Actinopterygii</taxon>
        <taxon>Neopterygii</taxon>
        <taxon>Teleostei</taxon>
        <taxon>Neoteleostei</taxon>
        <taxon>Acanthomorphata</taxon>
        <taxon>Ovalentaria</taxon>
        <taxon>Atherinomorphae</taxon>
        <taxon>Cyprinodontiformes</taxon>
        <taxon>Goodeidae</taxon>
        <taxon>Xenoophorus</taxon>
    </lineage>
</organism>
<comment type="caution">
    <text evidence="2">The sequence shown here is derived from an EMBL/GenBank/DDBJ whole genome shotgun (WGS) entry which is preliminary data.</text>
</comment>
<evidence type="ECO:0000256" key="1">
    <source>
        <dbReference type="SAM" id="MobiDB-lite"/>
    </source>
</evidence>
<evidence type="ECO:0000313" key="2">
    <source>
        <dbReference type="EMBL" id="MEQ2202369.1"/>
    </source>
</evidence>
<feature type="non-terminal residue" evidence="2">
    <location>
        <position position="91"/>
    </location>
</feature>
<name>A0ABV0R2N1_9TELE</name>
<feature type="non-terminal residue" evidence="2">
    <location>
        <position position="1"/>
    </location>
</feature>